<evidence type="ECO:0000313" key="2">
    <source>
        <dbReference type="EMBL" id="EGP90491.1"/>
    </source>
</evidence>
<evidence type="ECO:0000256" key="1">
    <source>
        <dbReference type="SAM" id="SignalP"/>
    </source>
</evidence>
<sequence>MLLPLYLLPVLLTLTSARQTRCVCQIPEGSDDCRVDIDTTLDDVDCGEHWVKNACSGSTAPFVGVKCRISKGLLSSTVMRIIIAIVQRQTREGACPPRKKVE</sequence>
<keyword evidence="1" id="KW-0732">Signal</keyword>
<name>F9X3S5_ZYMTI</name>
<accession>F9X3S5</accession>
<evidence type="ECO:0000313" key="3">
    <source>
        <dbReference type="Proteomes" id="UP000008062"/>
    </source>
</evidence>
<dbReference type="Proteomes" id="UP000008062">
    <property type="component" value="Chromosome 2"/>
</dbReference>
<protein>
    <recommendedName>
        <fullName evidence="4">Hydrophobin</fullName>
    </recommendedName>
</protein>
<dbReference type="InParanoid" id="F9X3S5"/>
<feature type="chain" id="PRO_5003391106" description="Hydrophobin" evidence="1">
    <location>
        <begin position="18"/>
        <end position="102"/>
    </location>
</feature>
<reference evidence="2 3" key="1">
    <citation type="journal article" date="2011" name="PLoS Genet.">
        <title>Finished genome of the fungal wheat pathogen Mycosphaerella graminicola reveals dispensome structure, chromosome plasticity, and stealth pathogenesis.</title>
        <authorList>
            <person name="Goodwin S.B."/>
            <person name="Ben M'barek S."/>
            <person name="Dhillon B."/>
            <person name="Wittenberg A.H.J."/>
            <person name="Crane C.F."/>
            <person name="Hane J.K."/>
            <person name="Foster A.J."/>
            <person name="Van der Lee T.A.J."/>
            <person name="Grimwood J."/>
            <person name="Aerts A."/>
            <person name="Antoniw J."/>
            <person name="Bailey A."/>
            <person name="Bluhm B."/>
            <person name="Bowler J."/>
            <person name="Bristow J."/>
            <person name="van der Burgt A."/>
            <person name="Canto-Canche B."/>
            <person name="Churchill A.C.L."/>
            <person name="Conde-Ferraez L."/>
            <person name="Cools H.J."/>
            <person name="Coutinho P.M."/>
            <person name="Csukai M."/>
            <person name="Dehal P."/>
            <person name="De Wit P."/>
            <person name="Donzelli B."/>
            <person name="van de Geest H.C."/>
            <person name="van Ham R.C.H.J."/>
            <person name="Hammond-Kosack K.E."/>
            <person name="Henrissat B."/>
            <person name="Kilian A."/>
            <person name="Kobayashi A.K."/>
            <person name="Koopmann E."/>
            <person name="Kourmpetis Y."/>
            <person name="Kuzniar A."/>
            <person name="Lindquist E."/>
            <person name="Lombard V."/>
            <person name="Maliepaard C."/>
            <person name="Martins N."/>
            <person name="Mehrabi R."/>
            <person name="Nap J.P.H."/>
            <person name="Ponomarenko A."/>
            <person name="Rudd J.J."/>
            <person name="Salamov A."/>
            <person name="Schmutz J."/>
            <person name="Schouten H.J."/>
            <person name="Shapiro H."/>
            <person name="Stergiopoulos I."/>
            <person name="Torriani S.F.F."/>
            <person name="Tu H."/>
            <person name="de Vries R.P."/>
            <person name="Waalwijk C."/>
            <person name="Ware S.B."/>
            <person name="Wiebenga A."/>
            <person name="Zwiers L.-H."/>
            <person name="Oliver R.P."/>
            <person name="Grigoriev I.V."/>
            <person name="Kema G.H.J."/>
        </authorList>
    </citation>
    <scope>NUCLEOTIDE SEQUENCE [LARGE SCALE GENOMIC DNA]</scope>
    <source>
        <strain evidence="3">CBS 115943 / IPO323</strain>
    </source>
</reference>
<dbReference type="AlphaFoldDB" id="F9X3S5"/>
<gene>
    <name evidence="2" type="ORF">MYCGRDRAFT_90809</name>
</gene>
<dbReference type="HOGENOM" id="CLU_2279700_0_0_1"/>
<dbReference type="EMBL" id="CM001197">
    <property type="protein sequence ID" value="EGP90491.1"/>
    <property type="molecule type" value="Genomic_DNA"/>
</dbReference>
<dbReference type="VEuPathDB" id="FungiDB:ZTRI_2.651"/>
<organism evidence="2 3">
    <name type="scientific">Zymoseptoria tritici (strain CBS 115943 / IPO323)</name>
    <name type="common">Speckled leaf blotch fungus</name>
    <name type="synonym">Septoria tritici</name>
    <dbReference type="NCBI Taxonomy" id="336722"/>
    <lineage>
        <taxon>Eukaryota</taxon>
        <taxon>Fungi</taxon>
        <taxon>Dikarya</taxon>
        <taxon>Ascomycota</taxon>
        <taxon>Pezizomycotina</taxon>
        <taxon>Dothideomycetes</taxon>
        <taxon>Dothideomycetidae</taxon>
        <taxon>Mycosphaerellales</taxon>
        <taxon>Mycosphaerellaceae</taxon>
        <taxon>Zymoseptoria</taxon>
    </lineage>
</organism>
<dbReference type="KEGG" id="ztr:MYCGRDRAFT_90809"/>
<evidence type="ECO:0008006" key="4">
    <source>
        <dbReference type="Google" id="ProtNLM"/>
    </source>
</evidence>
<dbReference type="RefSeq" id="XP_003855515.1">
    <property type="nucleotide sequence ID" value="XM_003855467.1"/>
</dbReference>
<keyword evidence="3" id="KW-1185">Reference proteome</keyword>
<proteinExistence type="predicted"/>
<feature type="signal peptide" evidence="1">
    <location>
        <begin position="1"/>
        <end position="17"/>
    </location>
</feature>
<dbReference type="GeneID" id="13399614"/>